<dbReference type="PROSITE" id="PS50011">
    <property type="entry name" value="PROTEIN_KINASE_DOM"/>
    <property type="match status" value="1"/>
</dbReference>
<dbReference type="Pfam" id="PF07714">
    <property type="entry name" value="PK_Tyr_Ser-Thr"/>
    <property type="match status" value="1"/>
</dbReference>
<dbReference type="PANTHER" id="PTHR44329:SF304">
    <property type="entry name" value="MITOGEN-ACTIVATED PROTEIN KINASE KINASE KINASE 13-LIKE ISOFORM X1"/>
    <property type="match status" value="1"/>
</dbReference>
<protein>
    <recommendedName>
        <fullName evidence="3">Protein kinase domain-containing protein</fullName>
    </recommendedName>
</protein>
<dbReference type="AlphaFoldDB" id="A0ABD0TRD4"/>
<evidence type="ECO:0000256" key="2">
    <source>
        <dbReference type="SAM" id="MobiDB-lite"/>
    </source>
</evidence>
<feature type="domain" description="Protein kinase" evidence="3">
    <location>
        <begin position="75"/>
        <end position="316"/>
    </location>
</feature>
<dbReference type="InterPro" id="IPR000719">
    <property type="entry name" value="Prot_kinase_dom"/>
</dbReference>
<dbReference type="Gene3D" id="1.10.510.10">
    <property type="entry name" value="Transferase(Phosphotransferase) domain 1"/>
    <property type="match status" value="1"/>
</dbReference>
<dbReference type="PRINTS" id="PR00109">
    <property type="entry name" value="TYRKINASE"/>
</dbReference>
<feature type="region of interest" description="Disordered" evidence="2">
    <location>
        <begin position="1"/>
        <end position="20"/>
    </location>
</feature>
<sequence length="538" mass="60724">MEATGKEEDDVADQAPKETPQCAELCDTGLKETDKKDLLWMGGVADCFSSVLSLFGRADLKTSKDDDWEVPFEAITDMVYLGSGAQGVVFGGNLRGEMVAVKKLRDKSETNIKHLRKLNHENIVRFRGVCTEAPSYGVIMEYCQYGPLFEFLHSGACFAPKQILKWAKEIAHGMTYLHSHRIIHRDLKSPNILIADNLVVKVSDFGTSREWNDVSTIMSFTGTVAWMAPEVIRHEPCSERVDVWSYGVVLWELLTQEVPYKNLETHAIMWGVGTDTISLPIPSTCPGSLQLLLNQCWNRVPRNRPPFKIIAAHLEIAGGDLCSMRTDCFSATQATWRKEVQQGMEKFYARTEQPQPQDTVQRREELKQARDVRQVYEQQLSRANELYMEVCAVRLQLEQREKALAEREKALNKGCRCGFRKNFKYQRQVSSSSDGLKAAFGPPANEAAQRRKKKKDLEPAQVVVNFVEAKPNETITITVKEVKETMSCDCSDDSFDNNNMATFKDAGVKDTVVEKNGNVDIAEKFKNLDNYVPNVAQV</sequence>
<evidence type="ECO:0000313" key="5">
    <source>
        <dbReference type="Proteomes" id="UP001549921"/>
    </source>
</evidence>
<name>A0ABD0TRD4_LOXSC</name>
<gene>
    <name evidence="4" type="ORF">ABMA28_000055</name>
</gene>
<evidence type="ECO:0000313" key="4">
    <source>
        <dbReference type="EMBL" id="KAL0851738.1"/>
    </source>
</evidence>
<dbReference type="SMART" id="SM00220">
    <property type="entry name" value="S_TKc"/>
    <property type="match status" value="1"/>
</dbReference>
<comment type="caution">
    <text evidence="4">The sequence shown here is derived from an EMBL/GenBank/DDBJ whole genome shotgun (WGS) entry which is preliminary data.</text>
</comment>
<organism evidence="4 5">
    <name type="scientific">Loxostege sticticalis</name>
    <name type="common">Beet webworm moth</name>
    <dbReference type="NCBI Taxonomy" id="481309"/>
    <lineage>
        <taxon>Eukaryota</taxon>
        <taxon>Metazoa</taxon>
        <taxon>Ecdysozoa</taxon>
        <taxon>Arthropoda</taxon>
        <taxon>Hexapoda</taxon>
        <taxon>Insecta</taxon>
        <taxon>Pterygota</taxon>
        <taxon>Neoptera</taxon>
        <taxon>Endopterygota</taxon>
        <taxon>Lepidoptera</taxon>
        <taxon>Glossata</taxon>
        <taxon>Ditrysia</taxon>
        <taxon>Pyraloidea</taxon>
        <taxon>Crambidae</taxon>
        <taxon>Pyraustinae</taxon>
        <taxon>Loxostege</taxon>
    </lineage>
</organism>
<dbReference type="SUPFAM" id="SSF56112">
    <property type="entry name" value="Protein kinase-like (PK-like)"/>
    <property type="match status" value="1"/>
</dbReference>
<dbReference type="GO" id="GO:0006950">
    <property type="term" value="P:response to stress"/>
    <property type="evidence" value="ECO:0007669"/>
    <property type="project" value="UniProtKB-ARBA"/>
</dbReference>
<dbReference type="InterPro" id="IPR011009">
    <property type="entry name" value="Kinase-like_dom_sf"/>
</dbReference>
<feature type="region of interest" description="Disordered" evidence="2">
    <location>
        <begin position="433"/>
        <end position="454"/>
    </location>
</feature>
<evidence type="ECO:0000256" key="1">
    <source>
        <dbReference type="SAM" id="Coils"/>
    </source>
</evidence>
<dbReference type="Gene3D" id="3.30.200.20">
    <property type="entry name" value="Phosphorylase Kinase, domain 1"/>
    <property type="match status" value="1"/>
</dbReference>
<proteinExistence type="predicted"/>
<reference evidence="4 5" key="1">
    <citation type="submission" date="2024-06" db="EMBL/GenBank/DDBJ databases">
        <title>A chromosome-level genome assembly of beet webworm, Loxostege sticticalis.</title>
        <authorList>
            <person name="Zhang Y."/>
        </authorList>
    </citation>
    <scope>NUCLEOTIDE SEQUENCE [LARGE SCALE GENOMIC DNA]</scope>
    <source>
        <strain evidence="4">AQ028</strain>
        <tissue evidence="4">Male pupae</tissue>
    </source>
</reference>
<accession>A0ABD0TRD4</accession>
<dbReference type="InterPro" id="IPR001245">
    <property type="entry name" value="Ser-Thr/Tyr_kinase_cat_dom"/>
</dbReference>
<feature type="coiled-coil region" evidence="1">
    <location>
        <begin position="366"/>
        <end position="413"/>
    </location>
</feature>
<keyword evidence="1" id="KW-0175">Coiled coil</keyword>
<dbReference type="InterPro" id="IPR008271">
    <property type="entry name" value="Ser/Thr_kinase_AS"/>
</dbReference>
<dbReference type="Proteomes" id="UP001549921">
    <property type="component" value="Unassembled WGS sequence"/>
</dbReference>
<dbReference type="PANTHER" id="PTHR44329">
    <property type="entry name" value="SERINE/THREONINE-PROTEIN KINASE TNNI3K-RELATED"/>
    <property type="match status" value="1"/>
</dbReference>
<evidence type="ECO:0000259" key="3">
    <source>
        <dbReference type="PROSITE" id="PS50011"/>
    </source>
</evidence>
<dbReference type="PROSITE" id="PS00108">
    <property type="entry name" value="PROTEIN_KINASE_ST"/>
    <property type="match status" value="1"/>
</dbReference>
<dbReference type="EMBL" id="JBEDNZ010000001">
    <property type="protein sequence ID" value="KAL0851738.1"/>
    <property type="molecule type" value="Genomic_DNA"/>
</dbReference>
<dbReference type="InterPro" id="IPR051681">
    <property type="entry name" value="Ser/Thr_Kinases-Pseudokinases"/>
</dbReference>